<evidence type="ECO:0000256" key="2">
    <source>
        <dbReference type="ARBA" id="ARBA00004450"/>
    </source>
</evidence>
<dbReference type="PROSITE" id="PS50053">
    <property type="entry name" value="UBIQUITIN_2"/>
    <property type="match status" value="1"/>
</dbReference>
<evidence type="ECO:0000256" key="9">
    <source>
        <dbReference type="ARBA" id="ARBA00022737"/>
    </source>
</evidence>
<dbReference type="Ensembl" id="ENSRNOT00000113568.2">
    <property type="protein sequence ID" value="ENSRNOP00000091186.1"/>
    <property type="gene ID" value="ENSRNOG00000065202.2"/>
</dbReference>
<reference evidence="19" key="3">
    <citation type="submission" date="2025-09" db="UniProtKB">
        <authorList>
            <consortium name="Ensembl"/>
        </authorList>
    </citation>
    <scope>IDENTIFICATION</scope>
    <source>
        <strain evidence="19">Brown Norway</strain>
    </source>
</reference>
<evidence type="ECO:0000256" key="8">
    <source>
        <dbReference type="ARBA" id="ARBA00022499"/>
    </source>
</evidence>
<feature type="region of interest" description="Disordered" evidence="18">
    <location>
        <begin position="32"/>
        <end position="55"/>
    </location>
</feature>
<evidence type="ECO:0000313" key="20">
    <source>
        <dbReference type="Proteomes" id="UP000002494"/>
    </source>
</evidence>
<evidence type="ECO:0000313" key="19">
    <source>
        <dbReference type="Ensembl" id="ENSRNOP00000091186.1"/>
    </source>
</evidence>
<keyword evidence="15" id="KW-0687">Ribonucleoprotein</keyword>
<keyword evidence="20" id="KW-1185">Reference proteome</keyword>
<evidence type="ECO:0000256" key="15">
    <source>
        <dbReference type="ARBA" id="ARBA00023274"/>
    </source>
</evidence>
<dbReference type="KEGG" id="rno:365873"/>
<dbReference type="AlphaFoldDB" id="A0A8I6AFN2"/>
<evidence type="ECO:0000256" key="4">
    <source>
        <dbReference type="ARBA" id="ARBA00008373"/>
    </source>
</evidence>
<comment type="similarity">
    <text evidence="4">In the N-terminal section; belongs to the ubiquitin family.</text>
</comment>
<dbReference type="InterPro" id="IPR038587">
    <property type="entry name" value="Ribosomal_eL40_sf"/>
</dbReference>
<dbReference type="GO" id="GO:0005634">
    <property type="term" value="C:nucleus"/>
    <property type="evidence" value="ECO:0007669"/>
    <property type="project" value="UniProtKB-SubCell"/>
</dbReference>
<dbReference type="GO" id="GO:0006412">
    <property type="term" value="P:translation"/>
    <property type="evidence" value="ECO:0007669"/>
    <property type="project" value="InterPro"/>
</dbReference>
<keyword evidence="11" id="KW-0472">Membrane</keyword>
<evidence type="ECO:0000256" key="13">
    <source>
        <dbReference type="ARBA" id="ARBA00022980"/>
    </source>
</evidence>
<dbReference type="InterPro" id="IPR000626">
    <property type="entry name" value="Ubiquitin-like_dom"/>
</dbReference>
<name>A0A8I6AFN2_RAT</name>
<evidence type="ECO:0000256" key="12">
    <source>
        <dbReference type="ARBA" id="ARBA00022843"/>
    </source>
</evidence>
<comment type="similarity">
    <text evidence="6">In the C-terminal section; belongs to the eukaryotic ribosomal protein eL40 family.</text>
</comment>
<evidence type="ECO:0000256" key="1">
    <source>
        <dbReference type="ARBA" id="ARBA00004123"/>
    </source>
</evidence>
<organism evidence="19 20">
    <name type="scientific">Rattus norvegicus</name>
    <name type="common">Rat</name>
    <dbReference type="NCBI Taxonomy" id="10116"/>
    <lineage>
        <taxon>Eukaryota</taxon>
        <taxon>Metazoa</taxon>
        <taxon>Chordata</taxon>
        <taxon>Craniata</taxon>
        <taxon>Vertebrata</taxon>
        <taxon>Euteleostomi</taxon>
        <taxon>Mammalia</taxon>
        <taxon>Eutheria</taxon>
        <taxon>Euarchontoglires</taxon>
        <taxon>Glires</taxon>
        <taxon>Rodentia</taxon>
        <taxon>Myomorpha</taxon>
        <taxon>Muroidea</taxon>
        <taxon>Muridae</taxon>
        <taxon>Murinae</taxon>
        <taxon>Rattus</taxon>
    </lineage>
</organism>
<dbReference type="RGD" id="1562196">
    <property type="gene designation" value="Uba52l1"/>
</dbReference>
<evidence type="ECO:0000256" key="10">
    <source>
        <dbReference type="ARBA" id="ARBA00022765"/>
    </source>
</evidence>
<dbReference type="PRINTS" id="PR00348">
    <property type="entry name" value="UBIQUITIN"/>
</dbReference>
<dbReference type="SMART" id="SM00213">
    <property type="entry name" value="UBQ"/>
    <property type="match status" value="1"/>
</dbReference>
<dbReference type="Pfam" id="PF01020">
    <property type="entry name" value="Ribosomal_L40e"/>
    <property type="match status" value="1"/>
</dbReference>
<evidence type="ECO:0000256" key="18">
    <source>
        <dbReference type="SAM" id="MobiDB-lite"/>
    </source>
</evidence>
<dbReference type="FunFam" id="3.10.20.90:FF:000469">
    <property type="entry name" value="Polyubiquitin-C"/>
    <property type="match status" value="1"/>
</dbReference>
<keyword evidence="11" id="KW-1000">Mitochondrion outer membrane</keyword>
<dbReference type="GO" id="GO:0005840">
    <property type="term" value="C:ribosome"/>
    <property type="evidence" value="ECO:0007669"/>
    <property type="project" value="UniProtKB-KW"/>
</dbReference>
<dbReference type="InterPro" id="IPR019956">
    <property type="entry name" value="Ubiquitin_dom"/>
</dbReference>
<keyword evidence="10" id="KW-0013">ADP-ribosylation</keyword>
<comment type="similarity">
    <text evidence="5">Belongs to the ubiquitin family.</text>
</comment>
<keyword evidence="9" id="KW-0677">Repeat</keyword>
<evidence type="ECO:0000313" key="21">
    <source>
        <dbReference type="RGD" id="1562196"/>
    </source>
</evidence>
<dbReference type="CTD" id="365873"/>
<dbReference type="RefSeq" id="NP_001333294.1">
    <property type="nucleotide sequence ID" value="NM_001346365.1"/>
</dbReference>
<evidence type="ECO:0000256" key="6">
    <source>
        <dbReference type="ARBA" id="ARBA00010570"/>
    </source>
</evidence>
<evidence type="ECO:0000256" key="3">
    <source>
        <dbReference type="ARBA" id="ARBA00004496"/>
    </source>
</evidence>
<dbReference type="AGR" id="RGD:1562196"/>
<evidence type="ECO:0000256" key="17">
    <source>
        <dbReference type="ARBA" id="ARBA00035298"/>
    </source>
</evidence>
<reference evidence="19" key="1">
    <citation type="submission" date="2024-01" db="EMBL/GenBank/DDBJ databases">
        <title>GRCr8: a new rat reference genome assembly contstructed from accurate long reads and long range scaffolding.</title>
        <authorList>
            <person name="Doris P.A."/>
            <person name="Kalbfleisch T."/>
            <person name="Li K."/>
            <person name="Howe K."/>
            <person name="Wood J."/>
        </authorList>
    </citation>
    <scope>NUCLEOTIDE SEQUENCE [LARGE SCALE GENOMIC DNA]</scope>
    <source>
        <strain evidence="19">Brown Norway</strain>
    </source>
</reference>
<reference evidence="19" key="2">
    <citation type="submission" date="2025-08" db="UniProtKB">
        <authorList>
            <consortium name="Ensembl"/>
        </authorList>
    </citation>
    <scope>IDENTIFICATION</scope>
    <source>
        <strain evidence="19">Brown Norway</strain>
    </source>
</reference>
<sequence>MQISMKTLTAKAITLEVEPGDTRENVKAKIQEKEGIPPDPRRLQTAGGWPHPAQHPEESTLHLVLRLRGGSIEPPLHQLAQKHNYDKMICSKRCTPVQSTATRSVAIPTT</sequence>
<dbReference type="PANTHER" id="PTHR10666">
    <property type="entry name" value="UBIQUITIN"/>
    <property type="match status" value="1"/>
</dbReference>
<dbReference type="GO" id="GO:0005741">
    <property type="term" value="C:mitochondrial outer membrane"/>
    <property type="evidence" value="ECO:0007669"/>
    <property type="project" value="UniProtKB-SubCell"/>
</dbReference>
<dbReference type="SUPFAM" id="SSF54236">
    <property type="entry name" value="Ubiquitin-like"/>
    <property type="match status" value="1"/>
</dbReference>
<keyword evidence="8" id="KW-1017">Isopeptide bond</keyword>
<dbReference type="GeneTree" id="ENSGT00940000153593"/>
<comment type="subcellular location">
    <subcellularLocation>
        <location evidence="3">Cytoplasm</location>
    </subcellularLocation>
    <subcellularLocation>
        <location evidence="2">Mitochondrion outer membrane</location>
        <topology evidence="2">Peripheral membrane protein</topology>
    </subcellularLocation>
    <subcellularLocation>
        <location evidence="1">Nucleus</location>
    </subcellularLocation>
</comment>
<proteinExistence type="inferred from homology"/>
<dbReference type="GO" id="GO:1990904">
    <property type="term" value="C:ribonucleoprotein complex"/>
    <property type="evidence" value="ECO:0007669"/>
    <property type="project" value="UniProtKB-KW"/>
</dbReference>
<dbReference type="Proteomes" id="UP000002494">
    <property type="component" value="Chromosome 2"/>
</dbReference>
<gene>
    <name evidence="19 21" type="primary">Uba52l1</name>
    <name evidence="21" type="synonym">RGD1562196</name>
</gene>
<keyword evidence="12" id="KW-0832">Ubl conjugation</keyword>
<dbReference type="Gene3D" id="3.10.20.90">
    <property type="entry name" value="Phosphatidylinositol 3-kinase Catalytic Subunit, Chain A, domain 1"/>
    <property type="match status" value="1"/>
</dbReference>
<evidence type="ECO:0000256" key="5">
    <source>
        <dbReference type="ARBA" id="ARBA00008430"/>
    </source>
</evidence>
<feature type="compositionally biased region" description="Basic and acidic residues" evidence="18">
    <location>
        <begin position="32"/>
        <end position="42"/>
    </location>
</feature>
<keyword evidence="11" id="KW-0496">Mitochondrion</keyword>
<dbReference type="GO" id="GO:0003735">
    <property type="term" value="F:structural constituent of ribosome"/>
    <property type="evidence" value="ECO:0007669"/>
    <property type="project" value="InterPro"/>
</dbReference>
<dbReference type="Gene3D" id="4.10.1060.50">
    <property type="match status" value="1"/>
</dbReference>
<dbReference type="OrthoDB" id="428577at2759"/>
<dbReference type="InterPro" id="IPR001975">
    <property type="entry name" value="Ribosomal_eL40_dom"/>
</dbReference>
<evidence type="ECO:0000256" key="14">
    <source>
        <dbReference type="ARBA" id="ARBA00023242"/>
    </source>
</evidence>
<dbReference type="InterPro" id="IPR029071">
    <property type="entry name" value="Ubiquitin-like_domsf"/>
</dbReference>
<dbReference type="InterPro" id="IPR050158">
    <property type="entry name" value="Ubiquitin_ubiquitin-like"/>
</dbReference>
<evidence type="ECO:0000256" key="7">
    <source>
        <dbReference type="ARBA" id="ARBA00022490"/>
    </source>
</evidence>
<dbReference type="GeneID" id="365873"/>
<keyword evidence="13" id="KW-0689">Ribosomal protein</keyword>
<evidence type="ECO:0000256" key="11">
    <source>
        <dbReference type="ARBA" id="ARBA00022787"/>
    </source>
</evidence>
<dbReference type="OMA" id="PRDTTEN"/>
<keyword evidence="7" id="KW-0963">Cytoplasm</keyword>
<keyword evidence="14" id="KW-0539">Nucleus</keyword>
<accession>A0A8I6AFN2</accession>
<evidence type="ECO:0000256" key="16">
    <source>
        <dbReference type="ARBA" id="ARBA00032326"/>
    </source>
</evidence>
<protein>
    <recommendedName>
        <fullName evidence="17">Ubiquitin-ribosomal protein eL40 fusion protein</fullName>
    </recommendedName>
    <alternativeName>
        <fullName evidence="16">Ubiquitin A-52 residue ribosomal protein fusion product 1</fullName>
    </alternativeName>
</protein>
<dbReference type="Pfam" id="PF00240">
    <property type="entry name" value="ubiquitin"/>
    <property type="match status" value="1"/>
</dbReference>